<dbReference type="Pfam" id="PF21302">
    <property type="entry name" value="Zn_ribbon_RlmA"/>
    <property type="match status" value="1"/>
</dbReference>
<accession>A0ABV4AID6</accession>
<protein>
    <submittedName>
        <fullName evidence="3">RNA methyltransferase</fullName>
    </submittedName>
</protein>
<dbReference type="SUPFAM" id="SSF53335">
    <property type="entry name" value="S-adenosyl-L-methionine-dependent methyltransferases"/>
    <property type="match status" value="1"/>
</dbReference>
<keyword evidence="4" id="KW-1185">Reference proteome</keyword>
<dbReference type="EMBL" id="JBGCUO010000001">
    <property type="protein sequence ID" value="MEY1661395.1"/>
    <property type="molecule type" value="Genomic_DNA"/>
</dbReference>
<dbReference type="GO" id="GO:0032259">
    <property type="term" value="P:methylation"/>
    <property type="evidence" value="ECO:0007669"/>
    <property type="project" value="UniProtKB-KW"/>
</dbReference>
<dbReference type="InterPro" id="IPR016718">
    <property type="entry name" value="rRNA_m1G-MeTrfase_A_prd"/>
</dbReference>
<name>A0ABV4AID6_9GAMM</name>
<evidence type="ECO:0000259" key="1">
    <source>
        <dbReference type="Pfam" id="PF13649"/>
    </source>
</evidence>
<sequence length="274" mass="30498">MLCCPLDQLPLTLTDRHARCANGHHFDRSREGYWPLLPAHFKRSRDPGDSRDMVRARGRFLDQGHYRALVNAMRTLLADAELPIGQYVLDAGCGEGYYLHQLQQQLGWPAHQCVGMDISKWAVRDAAKRASAITWVVGTNRQPPVAPASARLLLCLFGFQCYPAFHDVLAPGGELLLADPGPDHLLELRQLLYAEVQHKPLPTAARAEAAGLEAVAQQRVRYRISLDAAALADLALMTPHFFRANAERRAALAKLESLSVQLDVVLHRLRRPAI</sequence>
<dbReference type="PIRSF" id="PIRSF018249">
    <property type="entry name" value="MyrA_prd"/>
    <property type="match status" value="1"/>
</dbReference>
<keyword evidence="3" id="KW-0808">Transferase</keyword>
<feature type="domain" description="Methyltransferase" evidence="1">
    <location>
        <begin position="88"/>
        <end position="173"/>
    </location>
</feature>
<dbReference type="InterPro" id="IPR048647">
    <property type="entry name" value="RlmA_N"/>
</dbReference>
<feature type="domain" description="23S rRNA (guanine(745)-N(1))-methyltransferase N-terminal" evidence="2">
    <location>
        <begin position="3"/>
        <end position="45"/>
    </location>
</feature>
<dbReference type="Gene3D" id="3.40.50.150">
    <property type="entry name" value="Vaccinia Virus protein VP39"/>
    <property type="match status" value="1"/>
</dbReference>
<gene>
    <name evidence="3" type="ORF">AB5I84_04450</name>
</gene>
<dbReference type="InterPro" id="IPR029063">
    <property type="entry name" value="SAM-dependent_MTases_sf"/>
</dbReference>
<dbReference type="Proteomes" id="UP001562065">
    <property type="component" value="Unassembled WGS sequence"/>
</dbReference>
<evidence type="ECO:0000313" key="4">
    <source>
        <dbReference type="Proteomes" id="UP001562065"/>
    </source>
</evidence>
<proteinExistence type="predicted"/>
<keyword evidence="3" id="KW-0489">Methyltransferase</keyword>
<dbReference type="InterPro" id="IPR041698">
    <property type="entry name" value="Methyltransf_25"/>
</dbReference>
<dbReference type="CDD" id="cd02440">
    <property type="entry name" value="AdoMet_MTases"/>
    <property type="match status" value="1"/>
</dbReference>
<dbReference type="RefSeq" id="WP_369454652.1">
    <property type="nucleotide sequence ID" value="NZ_JBGCUO010000001.1"/>
</dbReference>
<dbReference type="GO" id="GO:0008168">
    <property type="term" value="F:methyltransferase activity"/>
    <property type="evidence" value="ECO:0007669"/>
    <property type="project" value="UniProtKB-KW"/>
</dbReference>
<organism evidence="3 4">
    <name type="scientific">Isoalcanivorax beigongshangi</name>
    <dbReference type="NCBI Taxonomy" id="3238810"/>
    <lineage>
        <taxon>Bacteria</taxon>
        <taxon>Pseudomonadati</taxon>
        <taxon>Pseudomonadota</taxon>
        <taxon>Gammaproteobacteria</taxon>
        <taxon>Oceanospirillales</taxon>
        <taxon>Alcanivoracaceae</taxon>
        <taxon>Isoalcanivorax</taxon>
    </lineage>
</organism>
<dbReference type="Pfam" id="PF13649">
    <property type="entry name" value="Methyltransf_25"/>
    <property type="match status" value="1"/>
</dbReference>
<evidence type="ECO:0000313" key="3">
    <source>
        <dbReference type="EMBL" id="MEY1661395.1"/>
    </source>
</evidence>
<evidence type="ECO:0000259" key="2">
    <source>
        <dbReference type="Pfam" id="PF21302"/>
    </source>
</evidence>
<comment type="caution">
    <text evidence="3">The sequence shown here is derived from an EMBL/GenBank/DDBJ whole genome shotgun (WGS) entry which is preliminary data.</text>
</comment>
<reference evidence="3 4" key="1">
    <citation type="submission" date="2024-07" db="EMBL/GenBank/DDBJ databases">
        <authorList>
            <person name="Ren Q."/>
        </authorList>
    </citation>
    <scope>NUCLEOTIDE SEQUENCE [LARGE SCALE GENOMIC DNA]</scope>
    <source>
        <strain evidence="3 4">REN37</strain>
    </source>
</reference>